<dbReference type="Pfam" id="PF11807">
    <property type="entry name" value="UstYa"/>
    <property type="match status" value="1"/>
</dbReference>
<protein>
    <recommendedName>
        <fullName evidence="11">Tat pathway signal sequence</fullName>
    </recommendedName>
</protein>
<reference evidence="9" key="1">
    <citation type="submission" date="2023-06" db="EMBL/GenBank/DDBJ databases">
        <title>Genome-scale phylogeny and comparative genomics of the fungal order Sordariales.</title>
        <authorList>
            <consortium name="Lawrence Berkeley National Laboratory"/>
            <person name="Hensen N."/>
            <person name="Bonometti L."/>
            <person name="Westerberg I."/>
            <person name="Brannstrom I.O."/>
            <person name="Guillou S."/>
            <person name="Cros-Aarteil S."/>
            <person name="Calhoun S."/>
            <person name="Haridas S."/>
            <person name="Kuo A."/>
            <person name="Mondo S."/>
            <person name="Pangilinan J."/>
            <person name="Riley R."/>
            <person name="Labutti K."/>
            <person name="Andreopoulos B."/>
            <person name="Lipzen A."/>
            <person name="Chen C."/>
            <person name="Yanf M."/>
            <person name="Daum C."/>
            <person name="Ng V."/>
            <person name="Clum A."/>
            <person name="Steindorff A."/>
            <person name="Ohm R."/>
            <person name="Martin F."/>
            <person name="Silar P."/>
            <person name="Natvig D."/>
            <person name="Lalanne C."/>
            <person name="Gautier V."/>
            <person name="Ament-Velasquez S.L."/>
            <person name="Kruys A."/>
            <person name="Hutchinson M.I."/>
            <person name="Powell A.J."/>
            <person name="Barry K."/>
            <person name="Miller A.N."/>
            <person name="Grigoriev I.V."/>
            <person name="Debuchy R."/>
            <person name="Gladieux P."/>
            <person name="Thoren M.H."/>
            <person name="Johannesson H."/>
        </authorList>
    </citation>
    <scope>NUCLEOTIDE SEQUENCE</scope>
    <source>
        <strain evidence="9">PSN4</strain>
    </source>
</reference>
<dbReference type="GO" id="GO:0016020">
    <property type="term" value="C:membrane"/>
    <property type="evidence" value="ECO:0007669"/>
    <property type="project" value="UniProtKB-SubCell"/>
</dbReference>
<gene>
    <name evidence="9" type="ORF">QBC47DRAFT_360330</name>
</gene>
<evidence type="ECO:0000313" key="10">
    <source>
        <dbReference type="Proteomes" id="UP001239445"/>
    </source>
</evidence>
<evidence type="ECO:0000256" key="8">
    <source>
        <dbReference type="ARBA" id="ARBA00035112"/>
    </source>
</evidence>
<comment type="subcellular location">
    <subcellularLocation>
        <location evidence="1">Membrane</location>
        <topology evidence="1">Single-pass membrane protein</topology>
    </subcellularLocation>
</comment>
<evidence type="ECO:0000256" key="3">
    <source>
        <dbReference type="ARBA" id="ARBA00022692"/>
    </source>
</evidence>
<keyword evidence="6" id="KW-0472">Membrane</keyword>
<keyword evidence="7" id="KW-0325">Glycoprotein</keyword>
<dbReference type="EMBL" id="MU839833">
    <property type="protein sequence ID" value="KAK1755404.1"/>
    <property type="molecule type" value="Genomic_DNA"/>
</dbReference>
<name>A0AAJ0BDQ7_9PEZI</name>
<evidence type="ECO:0000256" key="7">
    <source>
        <dbReference type="ARBA" id="ARBA00023180"/>
    </source>
</evidence>
<evidence type="ECO:0000256" key="2">
    <source>
        <dbReference type="ARBA" id="ARBA00004685"/>
    </source>
</evidence>
<evidence type="ECO:0000256" key="5">
    <source>
        <dbReference type="ARBA" id="ARBA00023026"/>
    </source>
</evidence>
<dbReference type="GO" id="GO:0043386">
    <property type="term" value="P:mycotoxin biosynthetic process"/>
    <property type="evidence" value="ECO:0007669"/>
    <property type="project" value="InterPro"/>
</dbReference>
<keyword evidence="4" id="KW-1133">Transmembrane helix</keyword>
<evidence type="ECO:0000256" key="6">
    <source>
        <dbReference type="ARBA" id="ARBA00023136"/>
    </source>
</evidence>
<keyword evidence="3" id="KW-0812">Transmembrane</keyword>
<dbReference type="InterPro" id="IPR021765">
    <property type="entry name" value="UstYa-like"/>
</dbReference>
<sequence>MAYSRTFHHIANANGGCPRLGIVSTRTSSGNCDGQGYWRDSEFATVTKELPPVYREELFEPTLRFNTSHRIYRPHLTPDYVGTPTPEIDAAWEELIGAVNVFVTPQEASNWKMGGNLWLDPETGLHMAQVSVMHDLHCLDMLRRFIYLDHYPDMDDYTLRPHVEHCLDGLRRSLMCHGDMTFIPIEWSENRGWIMPIFDTVYTCRDYDALRKWTRDRDAADPKVYPQNAERLWLKSSGAVSEEVAQGLAGEC</sequence>
<evidence type="ECO:0000313" key="9">
    <source>
        <dbReference type="EMBL" id="KAK1755404.1"/>
    </source>
</evidence>
<comment type="caution">
    <text evidence="9">The sequence shown here is derived from an EMBL/GenBank/DDBJ whole genome shotgun (WGS) entry which is preliminary data.</text>
</comment>
<dbReference type="AlphaFoldDB" id="A0AAJ0BDQ7"/>
<comment type="pathway">
    <text evidence="2">Mycotoxin biosynthesis.</text>
</comment>
<evidence type="ECO:0000256" key="4">
    <source>
        <dbReference type="ARBA" id="ARBA00022989"/>
    </source>
</evidence>
<dbReference type="PANTHER" id="PTHR33365:SF4">
    <property type="entry name" value="CYCLOCHLOROTINE BIOSYNTHESIS PROTEIN O"/>
    <property type="match status" value="1"/>
</dbReference>
<comment type="similarity">
    <text evidence="8">Belongs to the ustYa family.</text>
</comment>
<dbReference type="PANTHER" id="PTHR33365">
    <property type="entry name" value="YALI0B05434P"/>
    <property type="match status" value="1"/>
</dbReference>
<keyword evidence="10" id="KW-1185">Reference proteome</keyword>
<organism evidence="9 10">
    <name type="scientific">Echria macrotheca</name>
    <dbReference type="NCBI Taxonomy" id="438768"/>
    <lineage>
        <taxon>Eukaryota</taxon>
        <taxon>Fungi</taxon>
        <taxon>Dikarya</taxon>
        <taxon>Ascomycota</taxon>
        <taxon>Pezizomycotina</taxon>
        <taxon>Sordariomycetes</taxon>
        <taxon>Sordariomycetidae</taxon>
        <taxon>Sordariales</taxon>
        <taxon>Schizotheciaceae</taxon>
        <taxon>Echria</taxon>
    </lineage>
</organism>
<accession>A0AAJ0BDQ7</accession>
<evidence type="ECO:0000256" key="1">
    <source>
        <dbReference type="ARBA" id="ARBA00004167"/>
    </source>
</evidence>
<keyword evidence="5" id="KW-0843">Virulence</keyword>
<evidence type="ECO:0008006" key="11">
    <source>
        <dbReference type="Google" id="ProtNLM"/>
    </source>
</evidence>
<proteinExistence type="inferred from homology"/>
<dbReference type="Proteomes" id="UP001239445">
    <property type="component" value="Unassembled WGS sequence"/>
</dbReference>